<proteinExistence type="predicted"/>
<evidence type="ECO:0000256" key="2">
    <source>
        <dbReference type="ARBA" id="ARBA00022723"/>
    </source>
</evidence>
<sequence length="48" mass="5414">CEETCPDIFKLNEDEDIAEVIKNDYEESDEECIEEAVESCPTEAISAD</sequence>
<dbReference type="Gene3D" id="3.30.70.20">
    <property type="match status" value="1"/>
</dbReference>
<dbReference type="PANTHER" id="PTHR36923">
    <property type="entry name" value="FERREDOXIN"/>
    <property type="match status" value="1"/>
</dbReference>
<dbReference type="EMBL" id="BARU01045353">
    <property type="protein sequence ID" value="GAH92490.1"/>
    <property type="molecule type" value="Genomic_DNA"/>
</dbReference>
<dbReference type="AlphaFoldDB" id="X1KFV0"/>
<name>X1KFV0_9ZZZZ</name>
<dbReference type="GO" id="GO:0051536">
    <property type="term" value="F:iron-sulfur cluster binding"/>
    <property type="evidence" value="ECO:0007669"/>
    <property type="project" value="UniProtKB-KW"/>
</dbReference>
<protein>
    <recommendedName>
        <fullName evidence="7">4Fe-4S ferredoxin-type domain-containing protein</fullName>
    </recommendedName>
</protein>
<dbReference type="PANTHER" id="PTHR36923:SF3">
    <property type="entry name" value="FERREDOXIN"/>
    <property type="match status" value="1"/>
</dbReference>
<keyword evidence="3" id="KW-0249">Electron transport</keyword>
<keyword evidence="2" id="KW-0479">Metal-binding</keyword>
<dbReference type="Pfam" id="PF13370">
    <property type="entry name" value="Fer4_13"/>
    <property type="match status" value="1"/>
</dbReference>
<dbReference type="GO" id="GO:0046872">
    <property type="term" value="F:metal ion binding"/>
    <property type="evidence" value="ECO:0007669"/>
    <property type="project" value="UniProtKB-KW"/>
</dbReference>
<evidence type="ECO:0000313" key="6">
    <source>
        <dbReference type="EMBL" id="GAH92490.1"/>
    </source>
</evidence>
<organism evidence="6">
    <name type="scientific">marine sediment metagenome</name>
    <dbReference type="NCBI Taxonomy" id="412755"/>
    <lineage>
        <taxon>unclassified sequences</taxon>
        <taxon>metagenomes</taxon>
        <taxon>ecological metagenomes</taxon>
    </lineage>
</organism>
<accession>X1KFV0</accession>
<evidence type="ECO:0000256" key="1">
    <source>
        <dbReference type="ARBA" id="ARBA00022448"/>
    </source>
</evidence>
<evidence type="ECO:0000256" key="3">
    <source>
        <dbReference type="ARBA" id="ARBA00022982"/>
    </source>
</evidence>
<feature type="non-terminal residue" evidence="6">
    <location>
        <position position="1"/>
    </location>
</feature>
<keyword evidence="4" id="KW-0408">Iron</keyword>
<dbReference type="InterPro" id="IPR051269">
    <property type="entry name" value="Fe-S_cluster_ET"/>
</dbReference>
<evidence type="ECO:0000256" key="5">
    <source>
        <dbReference type="ARBA" id="ARBA00023014"/>
    </source>
</evidence>
<keyword evidence="1" id="KW-0813">Transport</keyword>
<dbReference type="SUPFAM" id="SSF54862">
    <property type="entry name" value="4Fe-4S ferredoxins"/>
    <property type="match status" value="1"/>
</dbReference>
<evidence type="ECO:0008006" key="7">
    <source>
        <dbReference type="Google" id="ProtNLM"/>
    </source>
</evidence>
<keyword evidence="5" id="KW-0411">Iron-sulfur</keyword>
<evidence type="ECO:0000256" key="4">
    <source>
        <dbReference type="ARBA" id="ARBA00023004"/>
    </source>
</evidence>
<gene>
    <name evidence="6" type="ORF">S03H2_68850</name>
</gene>
<comment type="caution">
    <text evidence="6">The sequence shown here is derived from an EMBL/GenBank/DDBJ whole genome shotgun (WGS) entry which is preliminary data.</text>
</comment>
<reference evidence="6" key="1">
    <citation type="journal article" date="2014" name="Front. Microbiol.">
        <title>High frequency of phylogenetically diverse reductive dehalogenase-homologous genes in deep subseafloor sedimentary metagenomes.</title>
        <authorList>
            <person name="Kawai M."/>
            <person name="Futagami T."/>
            <person name="Toyoda A."/>
            <person name="Takaki Y."/>
            <person name="Nishi S."/>
            <person name="Hori S."/>
            <person name="Arai W."/>
            <person name="Tsubouchi T."/>
            <person name="Morono Y."/>
            <person name="Uchiyama I."/>
            <person name="Ito T."/>
            <person name="Fujiyama A."/>
            <person name="Inagaki F."/>
            <person name="Takami H."/>
        </authorList>
    </citation>
    <scope>NUCLEOTIDE SEQUENCE</scope>
    <source>
        <strain evidence="6">Expedition CK06-06</strain>
    </source>
</reference>